<gene>
    <name evidence="1" type="ORF">P174DRAFT_446598</name>
</gene>
<reference evidence="2" key="1">
    <citation type="journal article" date="2018" name="Proc. Natl. Acad. Sci. U.S.A.">
        <title>Linking secondary metabolites to gene clusters through genome sequencing of six diverse Aspergillus species.</title>
        <authorList>
            <person name="Kaerboelling I."/>
            <person name="Vesth T.C."/>
            <person name="Frisvad J.C."/>
            <person name="Nybo J.L."/>
            <person name="Theobald S."/>
            <person name="Kuo A."/>
            <person name="Bowyer P."/>
            <person name="Matsuda Y."/>
            <person name="Mondo S."/>
            <person name="Lyhne E.K."/>
            <person name="Kogle M.E."/>
            <person name="Clum A."/>
            <person name="Lipzen A."/>
            <person name="Salamov A."/>
            <person name="Ngan C.Y."/>
            <person name="Daum C."/>
            <person name="Chiniquy J."/>
            <person name="Barry K."/>
            <person name="LaButti K."/>
            <person name="Haridas S."/>
            <person name="Simmons B.A."/>
            <person name="Magnuson J.K."/>
            <person name="Mortensen U.H."/>
            <person name="Larsen T.O."/>
            <person name="Grigoriev I.V."/>
            <person name="Baker S.E."/>
            <person name="Andersen M.R."/>
        </authorList>
    </citation>
    <scope>NUCLEOTIDE SEQUENCE [LARGE SCALE GENOMIC DNA]</scope>
    <source>
        <strain evidence="2">IBT 16806</strain>
    </source>
</reference>
<dbReference type="EMBL" id="MSZS01000054">
    <property type="protein sequence ID" value="PKX88167.1"/>
    <property type="molecule type" value="Genomic_DNA"/>
</dbReference>
<evidence type="ECO:0000313" key="2">
    <source>
        <dbReference type="Proteomes" id="UP000234474"/>
    </source>
</evidence>
<dbReference type="VEuPathDB" id="FungiDB:P174DRAFT_446598"/>
<dbReference type="RefSeq" id="XP_024676762.1">
    <property type="nucleotide sequence ID" value="XM_024828608.1"/>
</dbReference>
<dbReference type="GeneID" id="36535934"/>
<name>A0A2I1BRY2_ASPN1</name>
<dbReference type="OrthoDB" id="3598281at2759"/>
<feature type="non-terminal residue" evidence="1">
    <location>
        <position position="123"/>
    </location>
</feature>
<organism evidence="1 2">
    <name type="scientific">Aspergillus novofumigatus (strain IBT 16806)</name>
    <dbReference type="NCBI Taxonomy" id="1392255"/>
    <lineage>
        <taxon>Eukaryota</taxon>
        <taxon>Fungi</taxon>
        <taxon>Dikarya</taxon>
        <taxon>Ascomycota</taxon>
        <taxon>Pezizomycotina</taxon>
        <taxon>Eurotiomycetes</taxon>
        <taxon>Eurotiomycetidae</taxon>
        <taxon>Eurotiales</taxon>
        <taxon>Aspergillaceae</taxon>
        <taxon>Aspergillus</taxon>
        <taxon>Aspergillus subgen. Fumigati</taxon>
    </lineage>
</organism>
<protein>
    <submittedName>
        <fullName evidence="1">Uncharacterized protein</fullName>
    </submittedName>
</protein>
<dbReference type="Proteomes" id="UP000234474">
    <property type="component" value="Unassembled WGS sequence"/>
</dbReference>
<keyword evidence="2" id="KW-1185">Reference proteome</keyword>
<evidence type="ECO:0000313" key="1">
    <source>
        <dbReference type="EMBL" id="PKX88167.1"/>
    </source>
</evidence>
<dbReference type="STRING" id="1392255.A0A2I1BRY2"/>
<accession>A0A2I1BRY2</accession>
<comment type="caution">
    <text evidence="1">The sequence shown here is derived from an EMBL/GenBank/DDBJ whole genome shotgun (WGS) entry which is preliminary data.</text>
</comment>
<dbReference type="AlphaFoldDB" id="A0A2I1BRY2"/>
<proteinExistence type="predicted"/>
<sequence>MAAPVSALEAAVKKATEVAYNDGPRRYKAEEWNRELEIMCHEMLDENPDINAIKTTREKIKAVYAELDNGNIADTTMGRLLGHPRIAKLLGSSFLIEEDDPRMLADKLKPYIDSKSGNSPKGR</sequence>